<organism evidence="2 3">
    <name type="scientific">Linum trigynum</name>
    <dbReference type="NCBI Taxonomy" id="586398"/>
    <lineage>
        <taxon>Eukaryota</taxon>
        <taxon>Viridiplantae</taxon>
        <taxon>Streptophyta</taxon>
        <taxon>Embryophyta</taxon>
        <taxon>Tracheophyta</taxon>
        <taxon>Spermatophyta</taxon>
        <taxon>Magnoliopsida</taxon>
        <taxon>eudicotyledons</taxon>
        <taxon>Gunneridae</taxon>
        <taxon>Pentapetalae</taxon>
        <taxon>rosids</taxon>
        <taxon>fabids</taxon>
        <taxon>Malpighiales</taxon>
        <taxon>Linaceae</taxon>
        <taxon>Linum</taxon>
    </lineage>
</organism>
<accession>A0AAV2ERR3</accession>
<evidence type="ECO:0000313" key="2">
    <source>
        <dbReference type="EMBL" id="CAL1388680.1"/>
    </source>
</evidence>
<feature type="region of interest" description="Disordered" evidence="1">
    <location>
        <begin position="73"/>
        <end position="92"/>
    </location>
</feature>
<evidence type="ECO:0000313" key="3">
    <source>
        <dbReference type="Proteomes" id="UP001497516"/>
    </source>
</evidence>
<dbReference type="AlphaFoldDB" id="A0AAV2ERR3"/>
<dbReference type="EMBL" id="OZ034818">
    <property type="protein sequence ID" value="CAL1388680.1"/>
    <property type="molecule type" value="Genomic_DNA"/>
</dbReference>
<protein>
    <submittedName>
        <fullName evidence="2">Uncharacterized protein</fullName>
    </submittedName>
</protein>
<sequence>MDAEKILAHVVIEINDGGNDSSYPSIDFGKVGVGLEQASQGGALPETPRFDSGGASGSEFLRSSFDRMAFQREGDEGLKDVYSEEDHRDDKG</sequence>
<gene>
    <name evidence="2" type="ORF">LTRI10_LOCUS29595</name>
</gene>
<proteinExistence type="predicted"/>
<feature type="region of interest" description="Disordered" evidence="1">
    <location>
        <begin position="39"/>
        <end position="58"/>
    </location>
</feature>
<reference evidence="2 3" key="1">
    <citation type="submission" date="2024-04" db="EMBL/GenBank/DDBJ databases">
        <authorList>
            <person name="Fracassetti M."/>
        </authorList>
    </citation>
    <scope>NUCLEOTIDE SEQUENCE [LARGE SCALE GENOMIC DNA]</scope>
</reference>
<keyword evidence="3" id="KW-1185">Reference proteome</keyword>
<evidence type="ECO:0000256" key="1">
    <source>
        <dbReference type="SAM" id="MobiDB-lite"/>
    </source>
</evidence>
<dbReference type="Proteomes" id="UP001497516">
    <property type="component" value="Chromosome 5"/>
</dbReference>
<name>A0AAV2ERR3_9ROSI</name>